<dbReference type="SUPFAM" id="SSF81301">
    <property type="entry name" value="Nucleotidyltransferase"/>
    <property type="match status" value="1"/>
</dbReference>
<keyword evidence="7" id="KW-0460">Magnesium</keyword>
<dbReference type="Gene3D" id="1.10.3090.10">
    <property type="entry name" value="cca-adding enzyme, domain 2"/>
    <property type="match status" value="1"/>
</dbReference>
<keyword evidence="12" id="KW-1185">Reference proteome</keyword>
<proteinExistence type="inferred from homology"/>
<dbReference type="GO" id="GO:0000166">
    <property type="term" value="F:nucleotide binding"/>
    <property type="evidence" value="ECO:0007669"/>
    <property type="project" value="UniProtKB-KW"/>
</dbReference>
<organism evidence="11 12">
    <name type="scientific">Amorphus orientalis</name>
    <dbReference type="NCBI Taxonomy" id="649198"/>
    <lineage>
        <taxon>Bacteria</taxon>
        <taxon>Pseudomonadati</taxon>
        <taxon>Pseudomonadota</taxon>
        <taxon>Alphaproteobacteria</taxon>
        <taxon>Hyphomicrobiales</taxon>
        <taxon>Amorphaceae</taxon>
        <taxon>Amorphus</taxon>
    </lineage>
</organism>
<feature type="domain" description="tRNA nucleotidyltransferase/poly(A) polymerase RNA and SrmB- binding" evidence="10">
    <location>
        <begin position="202"/>
        <end position="243"/>
    </location>
</feature>
<keyword evidence="2 8" id="KW-0808">Transferase</keyword>
<keyword evidence="8" id="KW-0694">RNA-binding</keyword>
<dbReference type="EMBL" id="JAUSUL010000001">
    <property type="protein sequence ID" value="MDQ0313884.1"/>
    <property type="molecule type" value="Genomic_DNA"/>
</dbReference>
<dbReference type="GO" id="GO:0008033">
    <property type="term" value="P:tRNA processing"/>
    <property type="evidence" value="ECO:0007669"/>
    <property type="project" value="UniProtKB-KW"/>
</dbReference>
<feature type="domain" description="Poly A polymerase head" evidence="9">
    <location>
        <begin position="34"/>
        <end position="156"/>
    </location>
</feature>
<dbReference type="GO" id="GO:0000049">
    <property type="term" value="F:tRNA binding"/>
    <property type="evidence" value="ECO:0007669"/>
    <property type="project" value="TreeGrafter"/>
</dbReference>
<evidence type="ECO:0000256" key="3">
    <source>
        <dbReference type="ARBA" id="ARBA00022694"/>
    </source>
</evidence>
<protein>
    <submittedName>
        <fullName evidence="11">tRNA nucleotidyltransferase/poly(A) polymerase</fullName>
    </submittedName>
</protein>
<comment type="cofactor">
    <cofactor evidence="1">
        <name>Mg(2+)</name>
        <dbReference type="ChEBI" id="CHEBI:18420"/>
    </cofactor>
</comment>
<keyword evidence="4" id="KW-0548">Nucleotidyltransferase</keyword>
<evidence type="ECO:0000256" key="7">
    <source>
        <dbReference type="ARBA" id="ARBA00022842"/>
    </source>
</evidence>
<dbReference type="InterPro" id="IPR002646">
    <property type="entry name" value="PolA_pol_head_dom"/>
</dbReference>
<dbReference type="CDD" id="cd05398">
    <property type="entry name" value="NT_ClassII-CCAase"/>
    <property type="match status" value="1"/>
</dbReference>
<evidence type="ECO:0000256" key="1">
    <source>
        <dbReference type="ARBA" id="ARBA00001946"/>
    </source>
</evidence>
<dbReference type="SUPFAM" id="SSF81891">
    <property type="entry name" value="Poly A polymerase C-terminal region-like"/>
    <property type="match status" value="1"/>
</dbReference>
<comment type="caution">
    <text evidence="11">The sequence shown here is derived from an EMBL/GenBank/DDBJ whole genome shotgun (WGS) entry which is preliminary data.</text>
</comment>
<keyword evidence="6" id="KW-0547">Nucleotide-binding</keyword>
<sequence>MTTDDLPSLADAEWLGHPATQALLAILDVDGEEARVVGGAVRNALLGEPVHEVDIATTAPPQTVTARAEAAGFKVVPTGIDHGTVTVVVDGTPFEVTTLREDVETFGRHATVRFGRDWTADAHRRDFTMNALSVDRTGRLFDPVDGYPDCRARRVRFVGRADSRVQEDYLRILRFFRFHAHYGEGPPDPDGFLASIRGRDGLRRLSAERIAQETRRLVTARRAGETLTLMSEAGIIEIVFAGIAYPGVLDRLAHLEAERGEGATPALRIAAAGTRLREDAERIAERLKLSKAETKTMRAAVDAAPHFPVAPGQPARALRYRLGRDAFHDGVRLAWAQSLDPSHAAPWPELFDLADRFTPPAFPLDGKTLIKAGVPSGPELGAALRRLEDIWIASDFRHDRSALLERLETTR</sequence>
<name>A0AAE3VK74_9HYPH</name>
<evidence type="ECO:0000259" key="10">
    <source>
        <dbReference type="Pfam" id="PF12627"/>
    </source>
</evidence>
<comment type="similarity">
    <text evidence="8">Belongs to the tRNA nucleotidyltransferase/poly(A) polymerase family.</text>
</comment>
<accession>A0AAE3VK74</accession>
<dbReference type="GO" id="GO:0046872">
    <property type="term" value="F:metal ion binding"/>
    <property type="evidence" value="ECO:0007669"/>
    <property type="project" value="UniProtKB-KW"/>
</dbReference>
<dbReference type="AlphaFoldDB" id="A0AAE3VK74"/>
<keyword evidence="3" id="KW-0819">tRNA processing</keyword>
<evidence type="ECO:0000313" key="11">
    <source>
        <dbReference type="EMBL" id="MDQ0313884.1"/>
    </source>
</evidence>
<dbReference type="RefSeq" id="WP_306883675.1">
    <property type="nucleotide sequence ID" value="NZ_JAUSUL010000001.1"/>
</dbReference>
<evidence type="ECO:0000259" key="9">
    <source>
        <dbReference type="Pfam" id="PF01743"/>
    </source>
</evidence>
<evidence type="ECO:0000256" key="4">
    <source>
        <dbReference type="ARBA" id="ARBA00022695"/>
    </source>
</evidence>
<gene>
    <name evidence="11" type="ORF">J2S73_000321</name>
</gene>
<evidence type="ECO:0000256" key="2">
    <source>
        <dbReference type="ARBA" id="ARBA00022679"/>
    </source>
</evidence>
<dbReference type="PANTHER" id="PTHR46173:SF1">
    <property type="entry name" value="CCA TRNA NUCLEOTIDYLTRANSFERASE 1, MITOCHONDRIAL"/>
    <property type="match status" value="1"/>
</dbReference>
<evidence type="ECO:0000256" key="5">
    <source>
        <dbReference type="ARBA" id="ARBA00022723"/>
    </source>
</evidence>
<dbReference type="InterPro" id="IPR043519">
    <property type="entry name" value="NT_sf"/>
</dbReference>
<dbReference type="Pfam" id="PF12627">
    <property type="entry name" value="PolyA_pol_RNAbd"/>
    <property type="match status" value="1"/>
</dbReference>
<dbReference type="PANTHER" id="PTHR46173">
    <property type="entry name" value="CCA TRNA NUCLEOTIDYLTRANSFERASE 1, MITOCHONDRIAL"/>
    <property type="match status" value="1"/>
</dbReference>
<dbReference type="GO" id="GO:0016779">
    <property type="term" value="F:nucleotidyltransferase activity"/>
    <property type="evidence" value="ECO:0007669"/>
    <property type="project" value="UniProtKB-KW"/>
</dbReference>
<evidence type="ECO:0000313" key="12">
    <source>
        <dbReference type="Proteomes" id="UP001229244"/>
    </source>
</evidence>
<keyword evidence="5" id="KW-0479">Metal-binding</keyword>
<dbReference type="Gene3D" id="3.30.460.10">
    <property type="entry name" value="Beta Polymerase, domain 2"/>
    <property type="match status" value="1"/>
</dbReference>
<dbReference type="Pfam" id="PF01743">
    <property type="entry name" value="PolyA_pol"/>
    <property type="match status" value="1"/>
</dbReference>
<dbReference type="InterPro" id="IPR032828">
    <property type="entry name" value="PolyA_RNA-bd"/>
</dbReference>
<dbReference type="InterPro" id="IPR050264">
    <property type="entry name" value="Bact_CCA-adding_enz_type3_sf"/>
</dbReference>
<evidence type="ECO:0000256" key="6">
    <source>
        <dbReference type="ARBA" id="ARBA00022741"/>
    </source>
</evidence>
<reference evidence="11" key="1">
    <citation type="submission" date="2023-07" db="EMBL/GenBank/DDBJ databases">
        <title>Genomic Encyclopedia of Type Strains, Phase IV (KMG-IV): sequencing the most valuable type-strain genomes for metagenomic binning, comparative biology and taxonomic classification.</title>
        <authorList>
            <person name="Goeker M."/>
        </authorList>
    </citation>
    <scope>NUCLEOTIDE SEQUENCE</scope>
    <source>
        <strain evidence="11">DSM 21202</strain>
    </source>
</reference>
<evidence type="ECO:0000256" key="8">
    <source>
        <dbReference type="RuleBase" id="RU003953"/>
    </source>
</evidence>
<dbReference type="Proteomes" id="UP001229244">
    <property type="component" value="Unassembled WGS sequence"/>
</dbReference>